<dbReference type="EMBL" id="PQJL01000016">
    <property type="protein sequence ID" value="ROW60031.1"/>
    <property type="molecule type" value="Genomic_DNA"/>
</dbReference>
<comment type="caution">
    <text evidence="1">The sequence shown here is derived from an EMBL/GenBank/DDBJ whole genome shotgun (WGS) entry which is preliminary data.</text>
</comment>
<dbReference type="Pfam" id="PF14549">
    <property type="entry name" value="P22_Cro"/>
    <property type="match status" value="1"/>
</dbReference>
<dbReference type="SUPFAM" id="SSF47413">
    <property type="entry name" value="lambda repressor-like DNA-binding domains"/>
    <property type="match status" value="1"/>
</dbReference>
<accession>A0A423XU30</accession>
<evidence type="ECO:0000313" key="2">
    <source>
        <dbReference type="Proteomes" id="UP000285793"/>
    </source>
</evidence>
<dbReference type="Proteomes" id="UP000285793">
    <property type="component" value="Unassembled WGS sequence"/>
</dbReference>
<dbReference type="Gene3D" id="1.10.260.40">
    <property type="entry name" value="lambda repressor-like DNA-binding domains"/>
    <property type="match status" value="1"/>
</dbReference>
<protein>
    <submittedName>
        <fullName evidence="1">Transcriptional regulator</fullName>
    </submittedName>
</protein>
<reference evidence="1 2" key="1">
    <citation type="journal article" date="2018" name="Front. Microbiol.">
        <title>An Investigation of an Acute Gastroenteritis Outbreak: Cronobacter sakazakii, a Potential Cause of Food-Borne Illness.</title>
        <authorList>
            <person name="Yong W."/>
            <person name="Guo B."/>
            <person name="Shi X."/>
            <person name="Cheng T."/>
            <person name="Chen M."/>
            <person name="Jiang X."/>
            <person name="Ye Y."/>
            <person name="Wang J."/>
            <person name="Xie G."/>
            <person name="Ding J."/>
        </authorList>
    </citation>
    <scope>NUCLEOTIDE SEQUENCE [LARGE SCALE GENOMIC DNA]</scope>
    <source>
        <strain evidence="1 2">S1</strain>
    </source>
</reference>
<dbReference type="RefSeq" id="WP_123948893.1">
    <property type="nucleotide sequence ID" value="NZ_PQJL01000016.1"/>
</dbReference>
<dbReference type="AlphaFoldDB" id="A0A423XU30"/>
<evidence type="ECO:0000313" key="1">
    <source>
        <dbReference type="EMBL" id="ROW60031.1"/>
    </source>
</evidence>
<gene>
    <name evidence="1" type="ORF">C3E80_16785</name>
</gene>
<name>A0A423XU30_9ENTR</name>
<dbReference type="GO" id="GO:0003677">
    <property type="term" value="F:DNA binding"/>
    <property type="evidence" value="ECO:0007669"/>
    <property type="project" value="InterPro"/>
</dbReference>
<organism evidence="1 2">
    <name type="scientific">Cronobacter malonaticus</name>
    <dbReference type="NCBI Taxonomy" id="413503"/>
    <lineage>
        <taxon>Bacteria</taxon>
        <taxon>Pseudomonadati</taxon>
        <taxon>Pseudomonadota</taxon>
        <taxon>Gammaproteobacteria</taxon>
        <taxon>Enterobacterales</taxon>
        <taxon>Enterobacteriaceae</taxon>
        <taxon>Cronobacter</taxon>
    </lineage>
</organism>
<dbReference type="InterPro" id="IPR010982">
    <property type="entry name" value="Lambda_DNA-bd_dom_sf"/>
</dbReference>
<sequence>MLTREALNFFGTKTKLARAAGVELQSIYKWKELVPEARAYRLEIASEGALHYDKNLYDEYRKKKRLSRKASTELQKDSD</sequence>
<proteinExistence type="predicted"/>